<dbReference type="Proteomes" id="UP000887578">
    <property type="component" value="Unplaced"/>
</dbReference>
<proteinExistence type="predicted"/>
<accession>A0A914PD21</accession>
<keyword evidence="1" id="KW-1185">Reference proteome</keyword>
<evidence type="ECO:0000313" key="2">
    <source>
        <dbReference type="WBParaSite" id="PDA_v2.g12669.t1"/>
    </source>
</evidence>
<dbReference type="WBParaSite" id="PDA_v2.g12669.t1">
    <property type="protein sequence ID" value="PDA_v2.g12669.t1"/>
    <property type="gene ID" value="PDA_v2.g12669"/>
</dbReference>
<evidence type="ECO:0000313" key="1">
    <source>
        <dbReference type="Proteomes" id="UP000887578"/>
    </source>
</evidence>
<organism evidence="1 2">
    <name type="scientific">Panagrolaimus davidi</name>
    <dbReference type="NCBI Taxonomy" id="227884"/>
    <lineage>
        <taxon>Eukaryota</taxon>
        <taxon>Metazoa</taxon>
        <taxon>Ecdysozoa</taxon>
        <taxon>Nematoda</taxon>
        <taxon>Chromadorea</taxon>
        <taxon>Rhabditida</taxon>
        <taxon>Tylenchina</taxon>
        <taxon>Panagrolaimomorpha</taxon>
        <taxon>Panagrolaimoidea</taxon>
        <taxon>Panagrolaimidae</taxon>
        <taxon>Panagrolaimus</taxon>
    </lineage>
</organism>
<protein>
    <submittedName>
        <fullName evidence="2">Uncharacterized protein</fullName>
    </submittedName>
</protein>
<reference evidence="2" key="1">
    <citation type="submission" date="2022-11" db="UniProtKB">
        <authorList>
            <consortium name="WormBaseParasite"/>
        </authorList>
    </citation>
    <scope>IDENTIFICATION</scope>
</reference>
<sequence length="170" mass="19316">MNTFFFGHALISPKTAGQIIKASQNQYLNDLRDSIEKFLNGNLKNGLTKSNIISYVRYIKNPDEFFRSMDTTQGEMELKGEGMMSLTHQIDIHASTFGGMTSARQKLFLELTAKYDHAEPTLEEYSYQTETLRTEERFAFSLDQKLCLTELEKFFGVEDTSTRVAGALIG</sequence>
<name>A0A914PD21_9BILA</name>
<dbReference type="AlphaFoldDB" id="A0A914PD21"/>